<dbReference type="Proteomes" id="UP000014184">
    <property type="component" value="Unassembled WGS sequence"/>
</dbReference>
<feature type="compositionally biased region" description="Basic and acidic residues" evidence="1">
    <location>
        <begin position="1"/>
        <end position="11"/>
    </location>
</feature>
<name>A0A9P2T9K0_THEFU</name>
<feature type="region of interest" description="Disordered" evidence="1">
    <location>
        <begin position="1"/>
        <end position="20"/>
    </location>
</feature>
<gene>
    <name evidence="2" type="ORF">TM51_09981</name>
</gene>
<accession>A0A9P2T9K0</accession>
<dbReference type="EMBL" id="AOSG01000054">
    <property type="protein sequence ID" value="EOR71017.1"/>
    <property type="molecule type" value="Genomic_DNA"/>
</dbReference>
<protein>
    <submittedName>
        <fullName evidence="2">Uncharacterized protein</fullName>
    </submittedName>
</protein>
<proteinExistence type="predicted"/>
<dbReference type="RefSeq" id="WP_011292362.1">
    <property type="nucleotide sequence ID" value="NZ_AOSG01000054.1"/>
</dbReference>
<evidence type="ECO:0000313" key="2">
    <source>
        <dbReference type="EMBL" id="EOR71017.1"/>
    </source>
</evidence>
<organism evidence="2 3">
    <name type="scientific">Thermobifida fusca TM51</name>
    <dbReference type="NCBI Taxonomy" id="1169414"/>
    <lineage>
        <taxon>Bacteria</taxon>
        <taxon>Bacillati</taxon>
        <taxon>Actinomycetota</taxon>
        <taxon>Actinomycetes</taxon>
        <taxon>Streptosporangiales</taxon>
        <taxon>Nocardiopsidaceae</taxon>
        <taxon>Thermobifida</taxon>
    </lineage>
</organism>
<evidence type="ECO:0000256" key="1">
    <source>
        <dbReference type="SAM" id="MobiDB-lite"/>
    </source>
</evidence>
<reference evidence="2 3" key="1">
    <citation type="journal article" date="2013" name="Genome Announc.">
        <title>Draft Genome Sequence of the Lignocellulose Decomposer Thermobifida fusca Strain TM51.</title>
        <authorList>
            <person name="Toth A."/>
            <person name="Barna T."/>
            <person name="Nagy I."/>
            <person name="Horvath B."/>
            <person name="Nagy I."/>
            <person name="Tancsics A."/>
            <person name="Kriszt B."/>
            <person name="Baka E."/>
            <person name="Fekete C."/>
            <person name="Kukolya J."/>
        </authorList>
    </citation>
    <scope>NUCLEOTIDE SEQUENCE [LARGE SCALE GENOMIC DNA]</scope>
    <source>
        <strain evidence="2 3">TM51</strain>
    </source>
</reference>
<comment type="caution">
    <text evidence="2">The sequence shown here is derived from an EMBL/GenBank/DDBJ whole genome shotgun (WGS) entry which is preliminary data.</text>
</comment>
<dbReference type="AlphaFoldDB" id="A0A9P2T9K0"/>
<evidence type="ECO:0000313" key="3">
    <source>
        <dbReference type="Proteomes" id="UP000014184"/>
    </source>
</evidence>
<keyword evidence="3" id="KW-1185">Reference proteome</keyword>
<sequence length="282" mass="29677">MDDETTNDRAARGNGEQRPGKELVVVDRDRVGELVALLVAEDTDAQSRARLLTRITAALAHSLQTAKARSVASGRWLAAVFAEEIAPRIPIRDQETLIQHHRGLSGDDLADALERVAVNVTTAVGTVGGALAAVQFTAPPTLLTAPVQLLAETLVVAAVEVKLIGELHEAYGVPASGTPLRRTSSYLASWTQRRALRPGRGVPSLTATMGTAARTALRNRLMRLLGRQMTTLGPYLTGAVAGGTLNRRGTRALARTVRRELRAAAAAGAAPAGGTIVPPYPA</sequence>